<dbReference type="Pfam" id="PF00128">
    <property type="entry name" value="Alpha-amylase"/>
    <property type="match status" value="1"/>
</dbReference>
<accession>A0ABP5E2X6</accession>
<dbReference type="SMART" id="SM00642">
    <property type="entry name" value="Aamy"/>
    <property type="match status" value="1"/>
</dbReference>
<dbReference type="EMBL" id="BAAAPC010000005">
    <property type="protein sequence ID" value="GAA1990754.1"/>
    <property type="molecule type" value="Genomic_DNA"/>
</dbReference>
<dbReference type="CDD" id="cd11332">
    <property type="entry name" value="AmyAc_OligoGlu_TS"/>
    <property type="match status" value="1"/>
</dbReference>
<reference evidence="4" key="1">
    <citation type="journal article" date="2019" name="Int. J. Syst. Evol. Microbiol.">
        <title>The Global Catalogue of Microorganisms (GCM) 10K type strain sequencing project: providing services to taxonomists for standard genome sequencing and annotation.</title>
        <authorList>
            <consortium name="The Broad Institute Genomics Platform"/>
            <consortium name="The Broad Institute Genome Sequencing Center for Infectious Disease"/>
            <person name="Wu L."/>
            <person name="Ma J."/>
        </authorList>
    </citation>
    <scope>NUCLEOTIDE SEQUENCE [LARGE SCALE GENOMIC DNA]</scope>
    <source>
        <strain evidence="4">JCM 15313</strain>
    </source>
</reference>
<feature type="domain" description="Glycosyl hydrolase family 13 catalytic" evidence="2">
    <location>
        <begin position="26"/>
        <end position="431"/>
    </location>
</feature>
<proteinExistence type="inferred from homology"/>
<evidence type="ECO:0000259" key="2">
    <source>
        <dbReference type="SMART" id="SM00642"/>
    </source>
</evidence>
<dbReference type="InterPro" id="IPR045857">
    <property type="entry name" value="O16G_dom_2"/>
</dbReference>
<dbReference type="GO" id="GO:0016787">
    <property type="term" value="F:hydrolase activity"/>
    <property type="evidence" value="ECO:0007669"/>
    <property type="project" value="UniProtKB-KW"/>
</dbReference>
<evidence type="ECO:0000313" key="3">
    <source>
        <dbReference type="EMBL" id="GAA1990754.1"/>
    </source>
</evidence>
<dbReference type="InterPro" id="IPR017853">
    <property type="entry name" value="GH"/>
</dbReference>
<comment type="similarity">
    <text evidence="1">Belongs to the glycosyl hydrolase 13 family.</text>
</comment>
<dbReference type="Gene3D" id="3.20.20.80">
    <property type="entry name" value="Glycosidases"/>
    <property type="match status" value="1"/>
</dbReference>
<dbReference type="InterPro" id="IPR006047">
    <property type="entry name" value="GH13_cat_dom"/>
</dbReference>
<dbReference type="PANTHER" id="PTHR10357:SF179">
    <property type="entry name" value="NEUTRAL AND BASIC AMINO ACID TRANSPORT PROTEIN RBAT"/>
    <property type="match status" value="1"/>
</dbReference>
<name>A0ABP5E2X6_9ACTN</name>
<keyword evidence="3" id="KW-0378">Hydrolase</keyword>
<dbReference type="Gene3D" id="3.90.400.10">
    <property type="entry name" value="Oligo-1,6-glucosidase, Domain 2"/>
    <property type="match status" value="1"/>
</dbReference>
<keyword evidence="4" id="KW-1185">Reference proteome</keyword>
<evidence type="ECO:0000313" key="4">
    <source>
        <dbReference type="Proteomes" id="UP001501585"/>
    </source>
</evidence>
<dbReference type="Proteomes" id="UP001501585">
    <property type="component" value="Unassembled WGS sequence"/>
</dbReference>
<gene>
    <name evidence="3" type="ORF">GCM10009799_15850</name>
</gene>
<dbReference type="PANTHER" id="PTHR10357">
    <property type="entry name" value="ALPHA-AMYLASE FAMILY MEMBER"/>
    <property type="match status" value="1"/>
</dbReference>
<comment type="caution">
    <text evidence="3">The sequence shown here is derived from an EMBL/GenBank/DDBJ whole genome shotgun (WGS) entry which is preliminary data.</text>
</comment>
<dbReference type="SUPFAM" id="SSF51445">
    <property type="entry name" value="(Trans)glycosidases"/>
    <property type="match status" value="1"/>
</dbReference>
<sequence length="553" mass="60955">MITPGMSAPRGTPETDAWWRDAVIYQIYPRSFADGDDNGTGDLIGVTRRIGHLADLGVDAVWLSPFYPSPMADGGYDVADYRDVDPRFGSLDDFDALVEAAHGRGIRIYIDIVPNHTSSAHPWFQAALAAPKGSPERDRYVFRDGIGPSGERPPSNWASRFGGSAWSRTPDGQWYLHLFHQDQPDLNWSNPEVRAEFDDILRFWCRRGVDGFRIDVAYAMVKDLNEPLRDVVMVPSHADEVTANPDHPFLDRPEVRDIHREWRRILDGFTPPRVAIGEIWLPTDRRLRYLGPDKLHQAFDFDFLLCPWDAAAYRAVIEEAVDGATAAGSVPTWVLGNHDTVRPASKFGLPPGTDLTSWLMSDGTAPPADPALGLRRARAAALLQLALPGAAYIYQGEELGLPEVADLSPEQLQDPVWERSGHTAKGRDGCRVPIPWEKSGPSLGFGRAAGWLPQPEGWSELSVAAQTGDPGSTLEMYRAALRARRALSSGTRFTWDRELNVGDVLAFRRDDHLILVNTGSAPVPLPPGEVVVASADLPPYELPGDAAVWLRTG</sequence>
<evidence type="ECO:0000256" key="1">
    <source>
        <dbReference type="ARBA" id="ARBA00008061"/>
    </source>
</evidence>
<protein>
    <submittedName>
        <fullName evidence="3">Glycoside hydrolase family 13 protein</fullName>
    </submittedName>
</protein>
<organism evidence="3 4">
    <name type="scientific">Nocardiopsis rhodophaea</name>
    <dbReference type="NCBI Taxonomy" id="280238"/>
    <lineage>
        <taxon>Bacteria</taxon>
        <taxon>Bacillati</taxon>
        <taxon>Actinomycetota</taxon>
        <taxon>Actinomycetes</taxon>
        <taxon>Streptosporangiales</taxon>
        <taxon>Nocardiopsidaceae</taxon>
        <taxon>Nocardiopsis</taxon>
    </lineage>
</organism>